<evidence type="ECO:0000313" key="2">
    <source>
        <dbReference type="EMBL" id="TXD32657.1"/>
    </source>
</evidence>
<dbReference type="Proteomes" id="UP000321046">
    <property type="component" value="Unassembled WGS sequence"/>
</dbReference>
<name>A0A5C6WXC3_9DELT</name>
<keyword evidence="1" id="KW-0732">Signal</keyword>
<evidence type="ECO:0000256" key="1">
    <source>
        <dbReference type="SAM" id="SignalP"/>
    </source>
</evidence>
<dbReference type="EMBL" id="VOSL01000119">
    <property type="protein sequence ID" value="TXD32657.1"/>
    <property type="molecule type" value="Genomic_DNA"/>
</dbReference>
<feature type="signal peptide" evidence="1">
    <location>
        <begin position="1"/>
        <end position="35"/>
    </location>
</feature>
<accession>A0A5C6WXC3</accession>
<evidence type="ECO:0000313" key="3">
    <source>
        <dbReference type="Proteomes" id="UP000321046"/>
    </source>
</evidence>
<reference evidence="2 3" key="1">
    <citation type="submission" date="2019-08" db="EMBL/GenBank/DDBJ databases">
        <title>Bradymonadales sp. TMQ2.</title>
        <authorList>
            <person name="Liang Q."/>
        </authorList>
    </citation>
    <scope>NUCLEOTIDE SEQUENCE [LARGE SCALE GENOMIC DNA]</scope>
    <source>
        <strain evidence="2 3">TMQ2</strain>
    </source>
</reference>
<evidence type="ECO:0008006" key="4">
    <source>
        <dbReference type="Google" id="ProtNLM"/>
    </source>
</evidence>
<dbReference type="OrthoDB" id="5505241at2"/>
<sequence length="266" mass="27326">MNRAHTSPTPDLRHRSLRTLLVTLAALALLPLACADTDVPLGPLPDAGLDDAALADAGPVEEPFPSTCDLLAQDCPTRQAGPTACVPGASADDSPRCALLDDTRGDGEPCEVHIDCAAGLVCKRSAGEAEPHCRIACDASELESCPQDQWCSGALPGHEALGTCEPAATPCDLLQQDCPSGADCVVRTHPESGERGAYCGRAGLIEAGAPCGGSLGLCVAGTICVRPRAGEEASCQRVCVNDFNCPADGESCDGEIDAPSTRFCRT</sequence>
<organism evidence="2 3">
    <name type="scientific">Lujinxingia vulgaris</name>
    <dbReference type="NCBI Taxonomy" id="2600176"/>
    <lineage>
        <taxon>Bacteria</taxon>
        <taxon>Deltaproteobacteria</taxon>
        <taxon>Bradymonadales</taxon>
        <taxon>Lujinxingiaceae</taxon>
        <taxon>Lujinxingia</taxon>
    </lineage>
</organism>
<feature type="chain" id="PRO_5022731291" description="Dickkopf N-terminal cysteine-rich domain-containing protein" evidence="1">
    <location>
        <begin position="36"/>
        <end position="266"/>
    </location>
</feature>
<dbReference type="RefSeq" id="WP_146976140.1">
    <property type="nucleotide sequence ID" value="NZ_VOSL01000119.1"/>
</dbReference>
<comment type="caution">
    <text evidence="2">The sequence shown here is derived from an EMBL/GenBank/DDBJ whole genome shotgun (WGS) entry which is preliminary data.</text>
</comment>
<dbReference type="AlphaFoldDB" id="A0A5C6WXC3"/>
<protein>
    <recommendedName>
        <fullName evidence="4">Dickkopf N-terminal cysteine-rich domain-containing protein</fullName>
    </recommendedName>
</protein>
<gene>
    <name evidence="2" type="ORF">FRC96_16825</name>
</gene>
<proteinExistence type="predicted"/>